<gene>
    <name evidence="2" type="ORF">IWX46DRAFT_657262</name>
</gene>
<dbReference type="Proteomes" id="UP001365128">
    <property type="component" value="Unassembled WGS sequence"/>
</dbReference>
<reference evidence="2 3" key="1">
    <citation type="submission" date="2024-04" db="EMBL/GenBank/DDBJ databases">
        <title>Phyllosticta paracitricarpa is synonymous to the EU quarantine fungus P. citricarpa based on phylogenomic analyses.</title>
        <authorList>
            <consortium name="Lawrence Berkeley National Laboratory"/>
            <person name="Van Ingen-Buijs V.A."/>
            <person name="Van Westerhoven A.C."/>
            <person name="Haridas S."/>
            <person name="Skiadas P."/>
            <person name="Martin F."/>
            <person name="Groenewald J.Z."/>
            <person name="Crous P.W."/>
            <person name="Seidl M.F."/>
        </authorList>
    </citation>
    <scope>NUCLEOTIDE SEQUENCE [LARGE SCALE GENOMIC DNA]</scope>
    <source>
        <strain evidence="2 3">CBS 122670</strain>
    </source>
</reference>
<dbReference type="EMBL" id="JBBPDW010000015">
    <property type="protein sequence ID" value="KAK7546278.1"/>
    <property type="molecule type" value="Genomic_DNA"/>
</dbReference>
<evidence type="ECO:0000313" key="2">
    <source>
        <dbReference type="EMBL" id="KAK7546278.1"/>
    </source>
</evidence>
<sequence length="450" mass="49726">MAIHLSQLAVHLICHGTTTSWAQLLCRSAASPLFGSSTCPPRLYCLLGQPSGVLRLTGDASDSHISIMCNDSSAAGQPSHPAAGNNQMYPGAATATEIHIPVEDDGDSAYGEDDAISDTTSVASTIWKHRFENGRRGPNDDAQNDQLDIGMILKPPYDEDSSRRPAALGALVGRASKDLGCGDFADEHPSAEVIGTDLSPIQPAFVPPNVKFEVDDCTQPWMYLSNHFDLIHIRCLYGSISDWPAFYREAYDFPPNSALLEWSDLFIGSAEKFGKTMRVIDNMKRWITDTGFQEVSEVRYKVPVGPWSSDTKLKEPGKWNMLYCYHGCADQPVAPRLSFMFRFPPPFSPYPQPSPASSLASYFTHFYIDNQNMNEKEQLRKQDKTTRDSDLGARAFLEHAENALSGRRQILNGKPNDRDSTAEASVLRHVVTGFPNRNCRNDSPAIICTV</sequence>
<organism evidence="2 3">
    <name type="scientific">Phyllosticta citricarpa</name>
    <dbReference type="NCBI Taxonomy" id="55181"/>
    <lineage>
        <taxon>Eukaryota</taxon>
        <taxon>Fungi</taxon>
        <taxon>Dikarya</taxon>
        <taxon>Ascomycota</taxon>
        <taxon>Pezizomycotina</taxon>
        <taxon>Dothideomycetes</taxon>
        <taxon>Dothideomycetes incertae sedis</taxon>
        <taxon>Botryosphaeriales</taxon>
        <taxon>Phyllostictaceae</taxon>
        <taxon>Phyllosticta</taxon>
    </lineage>
</organism>
<feature type="signal peptide" evidence="1">
    <location>
        <begin position="1"/>
        <end position="22"/>
    </location>
</feature>
<dbReference type="InterPro" id="IPR029063">
    <property type="entry name" value="SAM-dependent_MTases_sf"/>
</dbReference>
<proteinExistence type="predicted"/>
<keyword evidence="1" id="KW-0732">Signal</keyword>
<keyword evidence="3" id="KW-1185">Reference proteome</keyword>
<dbReference type="CDD" id="cd02440">
    <property type="entry name" value="AdoMet_MTases"/>
    <property type="match status" value="1"/>
</dbReference>
<dbReference type="SUPFAM" id="SSF53335">
    <property type="entry name" value="S-adenosyl-L-methionine-dependent methyltransferases"/>
    <property type="match status" value="1"/>
</dbReference>
<comment type="caution">
    <text evidence="2">The sequence shown here is derived from an EMBL/GenBank/DDBJ whole genome shotgun (WGS) entry which is preliminary data.</text>
</comment>
<accession>A0ABR1MGA0</accession>
<evidence type="ECO:0000313" key="3">
    <source>
        <dbReference type="Proteomes" id="UP001365128"/>
    </source>
</evidence>
<feature type="chain" id="PRO_5047010758" evidence="1">
    <location>
        <begin position="23"/>
        <end position="450"/>
    </location>
</feature>
<name>A0ABR1MGA0_9PEZI</name>
<dbReference type="Gene3D" id="3.40.50.150">
    <property type="entry name" value="Vaccinia Virus protein VP39"/>
    <property type="match status" value="1"/>
</dbReference>
<protein>
    <submittedName>
        <fullName evidence="2">Uncharacterized protein</fullName>
    </submittedName>
</protein>
<evidence type="ECO:0000256" key="1">
    <source>
        <dbReference type="SAM" id="SignalP"/>
    </source>
</evidence>